<dbReference type="OrthoDB" id="1247310at2"/>
<dbReference type="Proteomes" id="UP000199149">
    <property type="component" value="Unassembled WGS sequence"/>
</dbReference>
<evidence type="ECO:0000256" key="1">
    <source>
        <dbReference type="SAM" id="SignalP"/>
    </source>
</evidence>
<sequence length="312" mass="33876">MKKKYLLALLIQPFLFAQIGINKTNINANSVFETGATNQGILFPRIKTVQSLTDVSFLKTPTVPSGLTIYNEGTPTGTNSDIGSGFYYWENAKWNYIIDFKNITSRLTVNQLFSVTSSGNSPLNVSSFTTEAAQLPAISYQETPTDGKTWSLIPETTMDFTVTENTNYVQMFGSGNAQSASNNTITTGSQKSRTLTFNIGIFIKKSTETNYHLYSVGTFGTGEVSTCSIIPYITSSTLINLSPGTYSVALFAYGRKNYYTVGTTNTEYGANSNLTFGGHNAAGVSSNNGACNNTDKVNMRSNLNIVVTNIKN</sequence>
<feature type="signal peptide" evidence="1">
    <location>
        <begin position="1"/>
        <end position="17"/>
    </location>
</feature>
<dbReference type="STRING" id="684065.SAMN05421738_1026"/>
<proteinExistence type="predicted"/>
<accession>A0A1I4T241</accession>
<protein>
    <submittedName>
        <fullName evidence="2">Uncharacterized protein</fullName>
    </submittedName>
</protein>
<gene>
    <name evidence="2" type="ORF">SAMN05421738_1026</name>
</gene>
<organism evidence="2 3">
    <name type="scientific">Algoriella xinjiangensis</name>
    <dbReference type="NCBI Taxonomy" id="684065"/>
    <lineage>
        <taxon>Bacteria</taxon>
        <taxon>Pseudomonadati</taxon>
        <taxon>Bacteroidota</taxon>
        <taxon>Flavobacteriia</taxon>
        <taxon>Flavobacteriales</taxon>
        <taxon>Weeksellaceae</taxon>
        <taxon>Algoriella</taxon>
    </lineage>
</organism>
<feature type="chain" id="PRO_5011733698" evidence="1">
    <location>
        <begin position="18"/>
        <end position="312"/>
    </location>
</feature>
<keyword evidence="3" id="KW-1185">Reference proteome</keyword>
<name>A0A1I4T241_9FLAO</name>
<reference evidence="3" key="1">
    <citation type="submission" date="2016-10" db="EMBL/GenBank/DDBJ databases">
        <authorList>
            <person name="Varghese N."/>
            <person name="Submissions S."/>
        </authorList>
    </citation>
    <scope>NUCLEOTIDE SEQUENCE [LARGE SCALE GENOMIC DNA]</scope>
    <source>
        <strain evidence="3">XJ109</strain>
    </source>
</reference>
<evidence type="ECO:0000313" key="2">
    <source>
        <dbReference type="EMBL" id="SFM70640.1"/>
    </source>
</evidence>
<evidence type="ECO:0000313" key="3">
    <source>
        <dbReference type="Proteomes" id="UP000199149"/>
    </source>
</evidence>
<keyword evidence="1" id="KW-0732">Signal</keyword>
<dbReference type="AlphaFoldDB" id="A0A1I4T241"/>
<dbReference type="RefSeq" id="WP_092905898.1">
    <property type="nucleotide sequence ID" value="NZ_FOUZ01000002.1"/>
</dbReference>
<dbReference type="EMBL" id="FOUZ01000002">
    <property type="protein sequence ID" value="SFM70640.1"/>
    <property type="molecule type" value="Genomic_DNA"/>
</dbReference>